<keyword evidence="2" id="KW-1185">Reference proteome</keyword>
<gene>
    <name evidence="1" type="ORF">POPTR_018G145514v4</name>
</gene>
<protein>
    <submittedName>
        <fullName evidence="1">Uncharacterized protein</fullName>
    </submittedName>
</protein>
<evidence type="ECO:0000313" key="2">
    <source>
        <dbReference type="Proteomes" id="UP000006729"/>
    </source>
</evidence>
<reference evidence="1 2" key="1">
    <citation type="journal article" date="2006" name="Science">
        <title>The genome of black cottonwood, Populus trichocarpa (Torr. &amp; Gray).</title>
        <authorList>
            <person name="Tuskan G.A."/>
            <person name="Difazio S."/>
            <person name="Jansson S."/>
            <person name="Bohlmann J."/>
            <person name="Grigoriev I."/>
            <person name="Hellsten U."/>
            <person name="Putnam N."/>
            <person name="Ralph S."/>
            <person name="Rombauts S."/>
            <person name="Salamov A."/>
            <person name="Schein J."/>
            <person name="Sterck L."/>
            <person name="Aerts A."/>
            <person name="Bhalerao R.R."/>
            <person name="Bhalerao R.P."/>
            <person name="Blaudez D."/>
            <person name="Boerjan W."/>
            <person name="Brun A."/>
            <person name="Brunner A."/>
            <person name="Busov V."/>
            <person name="Campbell M."/>
            <person name="Carlson J."/>
            <person name="Chalot M."/>
            <person name="Chapman J."/>
            <person name="Chen G.L."/>
            <person name="Cooper D."/>
            <person name="Coutinho P.M."/>
            <person name="Couturier J."/>
            <person name="Covert S."/>
            <person name="Cronk Q."/>
            <person name="Cunningham R."/>
            <person name="Davis J."/>
            <person name="Degroeve S."/>
            <person name="Dejardin A."/>
            <person name="Depamphilis C."/>
            <person name="Detter J."/>
            <person name="Dirks B."/>
            <person name="Dubchak I."/>
            <person name="Duplessis S."/>
            <person name="Ehlting J."/>
            <person name="Ellis B."/>
            <person name="Gendler K."/>
            <person name="Goodstein D."/>
            <person name="Gribskov M."/>
            <person name="Grimwood J."/>
            <person name="Groover A."/>
            <person name="Gunter L."/>
            <person name="Hamberger B."/>
            <person name="Heinze B."/>
            <person name="Helariutta Y."/>
            <person name="Henrissat B."/>
            <person name="Holligan D."/>
            <person name="Holt R."/>
            <person name="Huang W."/>
            <person name="Islam-Faridi N."/>
            <person name="Jones S."/>
            <person name="Jones-Rhoades M."/>
            <person name="Jorgensen R."/>
            <person name="Joshi C."/>
            <person name="Kangasjarvi J."/>
            <person name="Karlsson J."/>
            <person name="Kelleher C."/>
            <person name="Kirkpatrick R."/>
            <person name="Kirst M."/>
            <person name="Kohler A."/>
            <person name="Kalluri U."/>
            <person name="Larimer F."/>
            <person name="Leebens-Mack J."/>
            <person name="Leple J.C."/>
            <person name="Locascio P."/>
            <person name="Lou Y."/>
            <person name="Lucas S."/>
            <person name="Martin F."/>
            <person name="Montanini B."/>
            <person name="Napoli C."/>
            <person name="Nelson D.R."/>
            <person name="Nelson C."/>
            <person name="Nieminen K."/>
            <person name="Nilsson O."/>
            <person name="Pereda V."/>
            <person name="Peter G."/>
            <person name="Philippe R."/>
            <person name="Pilate G."/>
            <person name="Poliakov A."/>
            <person name="Razumovskaya J."/>
            <person name="Richardson P."/>
            <person name="Rinaldi C."/>
            <person name="Ritland K."/>
            <person name="Rouze P."/>
            <person name="Ryaboy D."/>
            <person name="Schmutz J."/>
            <person name="Schrader J."/>
            <person name="Segerman B."/>
            <person name="Shin H."/>
            <person name="Siddiqui A."/>
            <person name="Sterky F."/>
            <person name="Terry A."/>
            <person name="Tsai C.J."/>
            <person name="Uberbacher E."/>
            <person name="Unneberg P."/>
            <person name="Vahala J."/>
            <person name="Wall K."/>
            <person name="Wessler S."/>
            <person name="Yang G."/>
            <person name="Yin T."/>
            <person name="Douglas C."/>
            <person name="Marra M."/>
            <person name="Sandberg G."/>
            <person name="Van de Peer Y."/>
            <person name="Rokhsar D."/>
        </authorList>
    </citation>
    <scope>NUCLEOTIDE SEQUENCE [LARGE SCALE GENOMIC DNA]</scope>
    <source>
        <strain evidence="2">cv. Nisqually</strain>
    </source>
</reference>
<comment type="caution">
    <text evidence="1">The sequence shown here is derived from an EMBL/GenBank/DDBJ whole genome shotgun (WGS) entry which is preliminary data.</text>
</comment>
<name>A0ACC0RNH2_POPTR</name>
<evidence type="ECO:0000313" key="1">
    <source>
        <dbReference type="EMBL" id="KAI9378774.1"/>
    </source>
</evidence>
<dbReference type="Proteomes" id="UP000006729">
    <property type="component" value="Chromosome 18"/>
</dbReference>
<accession>A0ACC0RNH2</accession>
<proteinExistence type="predicted"/>
<dbReference type="EMBL" id="CM009307">
    <property type="protein sequence ID" value="KAI9378774.1"/>
    <property type="molecule type" value="Genomic_DNA"/>
</dbReference>
<organism evidence="1 2">
    <name type="scientific">Populus trichocarpa</name>
    <name type="common">Western balsam poplar</name>
    <name type="synonym">Populus balsamifera subsp. trichocarpa</name>
    <dbReference type="NCBI Taxonomy" id="3694"/>
    <lineage>
        <taxon>Eukaryota</taxon>
        <taxon>Viridiplantae</taxon>
        <taxon>Streptophyta</taxon>
        <taxon>Embryophyta</taxon>
        <taxon>Tracheophyta</taxon>
        <taxon>Spermatophyta</taxon>
        <taxon>Magnoliopsida</taxon>
        <taxon>eudicotyledons</taxon>
        <taxon>Gunneridae</taxon>
        <taxon>Pentapetalae</taxon>
        <taxon>rosids</taxon>
        <taxon>fabids</taxon>
        <taxon>Malpighiales</taxon>
        <taxon>Salicaceae</taxon>
        <taxon>Saliceae</taxon>
        <taxon>Populus</taxon>
    </lineage>
</organism>
<sequence>MAKLVEEARNSKSKTRRFIDKFAQYYTPGNVWGLVHGKIGHCLVFKAGLDGDEHVNHSLTTMDASCGEMGFARKVFDEMGDRDLVSWNSMISGYSKMGFAKEAIGLFMEMREEGFEPDEMTLVNVLGACGDLGLGRWVEGLVLEKKMEVNSYVGSALIVMYGKCGDLIFVRRVFDSMPNKDVVTWNAIITCRINGASNEAIVLFNGMREAGPNPDKVTMIEVLSACSTIGALDLGKWVETHASERGFQHDVYVASELIDMHAKCGSLDNALRVFESMPHKNEVSWNAMISALAFHGQALEALSLFRRMSKDNGTVQPNDITFIGVLSACVHAGLVDEGRQLFESMKLSFGLVPKVKHYSCMVDLCARAGLLNEAWDLIKKMPGKQYEIVLGSLLGACQRRRNADVGEKIYANMRRWDDSAKMRQCGVSKTPGCSWIDVGARAHEFHAGGSLHHHSENIYQLLNEEMKREGYIPNIGCI</sequence>